<dbReference type="InterPro" id="IPR036396">
    <property type="entry name" value="Cyt_P450_sf"/>
</dbReference>
<dbReference type="InterPro" id="IPR002403">
    <property type="entry name" value="Cyt_P450_E_grp-IV"/>
</dbReference>
<evidence type="ECO:0008006" key="12">
    <source>
        <dbReference type="Google" id="ProtNLM"/>
    </source>
</evidence>
<keyword evidence="3 8" id="KW-0349">Heme</keyword>
<evidence type="ECO:0000313" key="10">
    <source>
        <dbReference type="EMBL" id="OQD97280.1"/>
    </source>
</evidence>
<keyword evidence="9" id="KW-0472">Membrane</keyword>
<keyword evidence="4 8" id="KW-0479">Metal-binding</keyword>
<dbReference type="GO" id="GO:0016705">
    <property type="term" value="F:oxidoreductase activity, acting on paired donors, with incorporation or reduction of molecular oxygen"/>
    <property type="evidence" value="ECO:0007669"/>
    <property type="project" value="InterPro"/>
</dbReference>
<dbReference type="AlphaFoldDB" id="A0A1V6R717"/>
<evidence type="ECO:0000256" key="4">
    <source>
        <dbReference type="ARBA" id="ARBA00022723"/>
    </source>
</evidence>
<reference evidence="11" key="1">
    <citation type="journal article" date="2017" name="Nat. Microbiol.">
        <title>Global analysis of biosynthetic gene clusters reveals vast potential of secondary metabolite production in Penicillium species.</title>
        <authorList>
            <person name="Nielsen J.C."/>
            <person name="Grijseels S."/>
            <person name="Prigent S."/>
            <person name="Ji B."/>
            <person name="Dainat J."/>
            <person name="Nielsen K.F."/>
            <person name="Frisvad J.C."/>
            <person name="Workman M."/>
            <person name="Nielsen J."/>
        </authorList>
    </citation>
    <scope>NUCLEOTIDE SEQUENCE [LARGE SCALE GENOMIC DNA]</scope>
    <source>
        <strain evidence="11">IBT 29486</strain>
    </source>
</reference>
<evidence type="ECO:0000256" key="6">
    <source>
        <dbReference type="ARBA" id="ARBA00023004"/>
    </source>
</evidence>
<accession>A0A1V6R717</accession>
<keyword evidence="9" id="KW-1133">Transmembrane helix</keyword>
<name>A0A1V6R717_9EURO</name>
<gene>
    <name evidence="10" type="ORF">PENVUL_c084G04622</name>
</gene>
<dbReference type="PANTHER" id="PTHR46206">
    <property type="entry name" value="CYTOCHROME P450"/>
    <property type="match status" value="1"/>
</dbReference>
<dbReference type="GO" id="GO:0043386">
    <property type="term" value="P:mycotoxin biosynthetic process"/>
    <property type="evidence" value="ECO:0007669"/>
    <property type="project" value="UniProtKB-ARBA"/>
</dbReference>
<dbReference type="CDD" id="cd11041">
    <property type="entry name" value="CYP503A1-like"/>
    <property type="match status" value="1"/>
</dbReference>
<evidence type="ECO:0000256" key="3">
    <source>
        <dbReference type="ARBA" id="ARBA00022617"/>
    </source>
</evidence>
<dbReference type="GO" id="GO:0005506">
    <property type="term" value="F:iron ion binding"/>
    <property type="evidence" value="ECO:0007669"/>
    <property type="project" value="InterPro"/>
</dbReference>
<keyword evidence="9" id="KW-0812">Transmembrane</keyword>
<evidence type="ECO:0000313" key="11">
    <source>
        <dbReference type="Proteomes" id="UP000191518"/>
    </source>
</evidence>
<dbReference type="Pfam" id="PF00067">
    <property type="entry name" value="p450"/>
    <property type="match status" value="1"/>
</dbReference>
<dbReference type="STRING" id="29845.A0A1V6R717"/>
<keyword evidence="6 8" id="KW-0408">Iron</keyword>
<comment type="similarity">
    <text evidence="2">Belongs to the cytochrome P450 family.</text>
</comment>
<dbReference type="PANTHER" id="PTHR46206:SF1">
    <property type="entry name" value="P450, PUTATIVE (EUROFUNG)-RELATED"/>
    <property type="match status" value="1"/>
</dbReference>
<keyword evidence="11" id="KW-1185">Reference proteome</keyword>
<keyword evidence="5" id="KW-0560">Oxidoreductase</keyword>
<dbReference type="Gene3D" id="1.10.630.10">
    <property type="entry name" value="Cytochrome P450"/>
    <property type="match status" value="1"/>
</dbReference>
<comment type="cofactor">
    <cofactor evidence="1 8">
        <name>heme</name>
        <dbReference type="ChEBI" id="CHEBI:30413"/>
    </cofactor>
</comment>
<feature type="transmembrane region" description="Helical" evidence="9">
    <location>
        <begin position="6"/>
        <end position="28"/>
    </location>
</feature>
<dbReference type="SUPFAM" id="SSF48264">
    <property type="entry name" value="Cytochrome P450"/>
    <property type="match status" value="1"/>
</dbReference>
<evidence type="ECO:0000256" key="5">
    <source>
        <dbReference type="ARBA" id="ARBA00023002"/>
    </source>
</evidence>
<feature type="binding site" description="axial binding residue" evidence="8">
    <location>
        <position position="472"/>
    </location>
    <ligand>
        <name>heme</name>
        <dbReference type="ChEBI" id="CHEBI:30413"/>
    </ligand>
    <ligandPart>
        <name>Fe</name>
        <dbReference type="ChEBI" id="CHEBI:18248"/>
    </ligandPart>
</feature>
<dbReference type="PRINTS" id="PR00465">
    <property type="entry name" value="EP450IV"/>
</dbReference>
<protein>
    <recommendedName>
        <fullName evidence="12">Cytochrome P450</fullName>
    </recommendedName>
</protein>
<dbReference type="Proteomes" id="UP000191518">
    <property type="component" value="Unassembled WGS sequence"/>
</dbReference>
<evidence type="ECO:0000256" key="8">
    <source>
        <dbReference type="PIRSR" id="PIRSR602403-1"/>
    </source>
</evidence>
<keyword evidence="7" id="KW-0503">Monooxygenase</keyword>
<proteinExistence type="inferred from homology"/>
<sequence length="526" mass="59833">MVSNQFISGEYALLLIISAFIAIGLAAIQRSWMPSQRYPSSIQWVGRRVERFSYFRACVRHFIYKPDLLDCGYKNFGKAGQGFVMPLSSFEPIVILPQEHIKWLIDQPASVLCPRTAAVQRMGFKYVSPDFDAQSSQIIHDAIRFHLNKKFDTLQSDMFKEMQWATDSRIGKDESWNQVNLADAMRYIIFHTLVPVLAGKCLSRNEDFTHALMKSANWVGAGSIIVGQFIPVPFRSALGRLLQIPIRSIQGSFLNHLMPVFKERLHNMRKKAEDPSFSFEAPEDMTSWLSDVILKRNIEDGAEKAFEKAYKLLLGAAFASTVLTTNHAFLDILGSESAHSIYQTLREEAESTFATPEDWLDSMKIHQLRSTDSTLKESLRLAPPTSMTLLREVLSKDGVRLPNGQWLGQGTWLAVPSIPIHTDERFYEEPDMFRPFRFLSKEDPTGKQQSRPESCVTTSDSFLSFGHGRSACAGRQFATHIMKMLVSYITMHYDIQPLPSRPLNIFMGEHPIAPEVQVMIRRRVTP</sequence>
<evidence type="ECO:0000256" key="1">
    <source>
        <dbReference type="ARBA" id="ARBA00001971"/>
    </source>
</evidence>
<dbReference type="InterPro" id="IPR001128">
    <property type="entry name" value="Cyt_P450"/>
</dbReference>
<comment type="caution">
    <text evidence="10">The sequence shown here is derived from an EMBL/GenBank/DDBJ whole genome shotgun (WGS) entry which is preliminary data.</text>
</comment>
<dbReference type="GO" id="GO:0020037">
    <property type="term" value="F:heme binding"/>
    <property type="evidence" value="ECO:0007669"/>
    <property type="project" value="InterPro"/>
</dbReference>
<evidence type="ECO:0000256" key="7">
    <source>
        <dbReference type="ARBA" id="ARBA00023033"/>
    </source>
</evidence>
<dbReference type="GO" id="GO:0004497">
    <property type="term" value="F:monooxygenase activity"/>
    <property type="evidence" value="ECO:0007669"/>
    <property type="project" value="UniProtKB-KW"/>
</dbReference>
<dbReference type="EMBL" id="MDYP01000084">
    <property type="protein sequence ID" value="OQD97280.1"/>
    <property type="molecule type" value="Genomic_DNA"/>
</dbReference>
<evidence type="ECO:0000256" key="9">
    <source>
        <dbReference type="SAM" id="Phobius"/>
    </source>
</evidence>
<organism evidence="10 11">
    <name type="scientific">Penicillium vulpinum</name>
    <dbReference type="NCBI Taxonomy" id="29845"/>
    <lineage>
        <taxon>Eukaryota</taxon>
        <taxon>Fungi</taxon>
        <taxon>Dikarya</taxon>
        <taxon>Ascomycota</taxon>
        <taxon>Pezizomycotina</taxon>
        <taxon>Eurotiomycetes</taxon>
        <taxon>Eurotiomycetidae</taxon>
        <taxon>Eurotiales</taxon>
        <taxon>Aspergillaceae</taxon>
        <taxon>Penicillium</taxon>
    </lineage>
</organism>
<evidence type="ECO:0000256" key="2">
    <source>
        <dbReference type="ARBA" id="ARBA00010617"/>
    </source>
</evidence>